<dbReference type="SUPFAM" id="SSF50978">
    <property type="entry name" value="WD40 repeat-like"/>
    <property type="match status" value="1"/>
</dbReference>
<evidence type="ECO:0000256" key="3">
    <source>
        <dbReference type="ARBA" id="ARBA00038279"/>
    </source>
</evidence>
<comment type="similarity">
    <text evidence="3">Belongs to the TCAB1 family.</text>
</comment>
<evidence type="ECO:0000313" key="6">
    <source>
        <dbReference type="EMBL" id="CAD7000533.1"/>
    </source>
</evidence>
<dbReference type="InterPro" id="IPR051150">
    <property type="entry name" value="SWT21/TCAB1_mRNA_Telomere"/>
</dbReference>
<dbReference type="SMART" id="SM00320">
    <property type="entry name" value="WD40"/>
    <property type="match status" value="4"/>
</dbReference>
<dbReference type="Pfam" id="PF00400">
    <property type="entry name" value="WD40"/>
    <property type="match status" value="2"/>
</dbReference>
<evidence type="ECO:0000256" key="5">
    <source>
        <dbReference type="PROSITE-ProRule" id="PRU00221"/>
    </source>
</evidence>
<name>A0A811UU37_CERCA</name>
<evidence type="ECO:0000256" key="4">
    <source>
        <dbReference type="ARBA" id="ARBA00041558"/>
    </source>
</evidence>
<evidence type="ECO:0000256" key="1">
    <source>
        <dbReference type="ARBA" id="ARBA00022574"/>
    </source>
</evidence>
<keyword evidence="7" id="KW-1185">Reference proteome</keyword>
<protein>
    <recommendedName>
        <fullName evidence="4">WD repeat-containing protein 79</fullName>
    </recommendedName>
</protein>
<dbReference type="InterPro" id="IPR036322">
    <property type="entry name" value="WD40_repeat_dom_sf"/>
</dbReference>
<dbReference type="Gene3D" id="2.130.10.10">
    <property type="entry name" value="YVTN repeat-like/Quinoprotein amine dehydrogenase"/>
    <property type="match status" value="2"/>
</dbReference>
<keyword evidence="2" id="KW-0677">Repeat</keyword>
<dbReference type="InterPro" id="IPR015943">
    <property type="entry name" value="WD40/YVTN_repeat-like_dom_sf"/>
</dbReference>
<dbReference type="GO" id="GO:0030576">
    <property type="term" value="P:Cajal body organization"/>
    <property type="evidence" value="ECO:0007669"/>
    <property type="project" value="TreeGrafter"/>
</dbReference>
<dbReference type="InterPro" id="IPR001680">
    <property type="entry name" value="WD40_rpt"/>
</dbReference>
<evidence type="ECO:0000256" key="2">
    <source>
        <dbReference type="ARBA" id="ARBA00022737"/>
    </source>
</evidence>
<dbReference type="OrthoDB" id="239865at2759"/>
<dbReference type="GO" id="GO:0003723">
    <property type="term" value="F:RNA binding"/>
    <property type="evidence" value="ECO:0007669"/>
    <property type="project" value="TreeGrafter"/>
</dbReference>
<dbReference type="PROSITE" id="PS00678">
    <property type="entry name" value="WD_REPEATS_1"/>
    <property type="match status" value="1"/>
</dbReference>
<evidence type="ECO:0000313" key="7">
    <source>
        <dbReference type="Proteomes" id="UP000606786"/>
    </source>
</evidence>
<organism evidence="6 7">
    <name type="scientific">Ceratitis capitata</name>
    <name type="common">Mediterranean fruit fly</name>
    <name type="synonym">Tephritis capitata</name>
    <dbReference type="NCBI Taxonomy" id="7213"/>
    <lineage>
        <taxon>Eukaryota</taxon>
        <taxon>Metazoa</taxon>
        <taxon>Ecdysozoa</taxon>
        <taxon>Arthropoda</taxon>
        <taxon>Hexapoda</taxon>
        <taxon>Insecta</taxon>
        <taxon>Pterygota</taxon>
        <taxon>Neoptera</taxon>
        <taxon>Endopterygota</taxon>
        <taxon>Diptera</taxon>
        <taxon>Brachycera</taxon>
        <taxon>Muscomorpha</taxon>
        <taxon>Tephritoidea</taxon>
        <taxon>Tephritidae</taxon>
        <taxon>Ceratitis</taxon>
        <taxon>Ceratitis</taxon>
    </lineage>
</organism>
<proteinExistence type="inferred from homology"/>
<dbReference type="Proteomes" id="UP000606786">
    <property type="component" value="Unassembled WGS sequence"/>
</dbReference>
<dbReference type="EMBL" id="CAJHJT010000012">
    <property type="protein sequence ID" value="CAD7000533.1"/>
    <property type="molecule type" value="Genomic_DNA"/>
</dbReference>
<comment type="caution">
    <text evidence="6">The sequence shown here is derived from an EMBL/GenBank/DDBJ whole genome shotgun (WGS) entry which is preliminary data.</text>
</comment>
<reference evidence="6" key="1">
    <citation type="submission" date="2020-11" db="EMBL/GenBank/DDBJ databases">
        <authorList>
            <person name="Whitehead M."/>
        </authorList>
    </citation>
    <scope>NUCLEOTIDE SEQUENCE</scope>
    <source>
        <strain evidence="6">EGII</strain>
    </source>
</reference>
<sequence length="400" mass="45097">MDLSMTVDEEDLQSPPKTSTIVKENTTDIFLTESSVEDVEAEESLMQSETLNDTNQNIDLDISNQVENLTKDEDLFQCALVELGRRLWDSSLEKQHYTKGCLWSPDGTCILTAVHLDGMHVIELPNDLYNTFSTQTIPSKRSVSTLTSAVHVKEGGTVYDYAWYPFMNSSAPETCCWLASRQHEPIHMWDAFTGELRCSYRGYDSVDEVESAIAITFSNDGEKIFGGYKKSIKIFDTKVPGRDLNSIAVKQAISCFALTTDNDRTVTTGSWQGLINHYDLRAPKLGPLFTLGGHTGGITWLRYAALSESDSWTLFSGARKDNKILEWDMRNYTEPVRDFTRNVATNQRIYFDLSPQEKRWLVSGGTDGNIHIWDLENNVEEVLKIHGDCCNGVNFHPSLP</sequence>
<gene>
    <name evidence="6" type="ORF">CCAP1982_LOCUS9010</name>
</gene>
<keyword evidence="1 5" id="KW-0853">WD repeat</keyword>
<dbReference type="GO" id="GO:0015030">
    <property type="term" value="C:Cajal body"/>
    <property type="evidence" value="ECO:0007669"/>
    <property type="project" value="TreeGrafter"/>
</dbReference>
<dbReference type="PROSITE" id="PS50082">
    <property type="entry name" value="WD_REPEATS_2"/>
    <property type="match status" value="1"/>
</dbReference>
<accession>A0A811UU37</accession>
<dbReference type="PANTHER" id="PTHR13211:SF0">
    <property type="entry name" value="TELOMERASE CAJAL BODY PROTEIN 1"/>
    <property type="match status" value="1"/>
</dbReference>
<dbReference type="InterPro" id="IPR019775">
    <property type="entry name" value="WD40_repeat_CS"/>
</dbReference>
<dbReference type="AlphaFoldDB" id="A0A811UU37"/>
<dbReference type="PANTHER" id="PTHR13211">
    <property type="entry name" value="TELOMERASE CAJAL BODY PROTEIN 1"/>
    <property type="match status" value="1"/>
</dbReference>
<feature type="repeat" description="WD" evidence="5">
    <location>
        <begin position="361"/>
        <end position="377"/>
    </location>
</feature>